<evidence type="ECO:0000313" key="3">
    <source>
        <dbReference type="Proteomes" id="UP000625551"/>
    </source>
</evidence>
<keyword evidence="1" id="KW-0472">Membrane</keyword>
<reference evidence="2 3" key="1">
    <citation type="submission" date="2020-09" db="EMBL/GenBank/DDBJ databases">
        <title>Genome sequencing and assembly of Pontibacter sp.</title>
        <authorList>
            <person name="Chhetri G."/>
        </authorList>
    </citation>
    <scope>NUCLEOTIDE SEQUENCE [LARGE SCALE GENOMIC DNA]</scope>
    <source>
        <strain evidence="2 3">JH31</strain>
    </source>
</reference>
<keyword evidence="1" id="KW-0812">Transmembrane</keyword>
<dbReference type="RefSeq" id="WP_191182893.1">
    <property type="nucleotide sequence ID" value="NZ_JACXAJ010000002.1"/>
</dbReference>
<sequence length="163" mass="18408">MYVNLYPNQALKRTKRVLLWGGAFMLLGGVVALLSEMVWQEQPRWAWVMATCLLIASAAWAMAVGAGKLHLKDAYFSMTPERISYRLNLYSPERVIYWSSIDSIQASIHTLVFELKDSKQVVMRLGNIQCNQTANHVSVSIQLAAVQQQVEVNQVKPKAQQVN</sequence>
<organism evidence="2 3">
    <name type="scientific">Pontibacter aquaedesilientis</name>
    <dbReference type="NCBI Taxonomy" id="2766980"/>
    <lineage>
        <taxon>Bacteria</taxon>
        <taxon>Pseudomonadati</taxon>
        <taxon>Bacteroidota</taxon>
        <taxon>Cytophagia</taxon>
        <taxon>Cytophagales</taxon>
        <taxon>Hymenobacteraceae</taxon>
        <taxon>Pontibacter</taxon>
    </lineage>
</organism>
<protein>
    <recommendedName>
        <fullName evidence="4">PH domain-containing protein</fullName>
    </recommendedName>
</protein>
<dbReference type="Proteomes" id="UP000625551">
    <property type="component" value="Unassembled WGS sequence"/>
</dbReference>
<evidence type="ECO:0000256" key="1">
    <source>
        <dbReference type="SAM" id="Phobius"/>
    </source>
</evidence>
<proteinExistence type="predicted"/>
<evidence type="ECO:0008006" key="4">
    <source>
        <dbReference type="Google" id="ProtNLM"/>
    </source>
</evidence>
<feature type="transmembrane region" description="Helical" evidence="1">
    <location>
        <begin position="45"/>
        <end position="66"/>
    </location>
</feature>
<accession>A0ABR7XEL8</accession>
<dbReference type="EMBL" id="JACXAJ010000002">
    <property type="protein sequence ID" value="MBD1396737.1"/>
    <property type="molecule type" value="Genomic_DNA"/>
</dbReference>
<evidence type="ECO:0000313" key="2">
    <source>
        <dbReference type="EMBL" id="MBD1396737.1"/>
    </source>
</evidence>
<name>A0ABR7XEL8_9BACT</name>
<keyword evidence="1" id="KW-1133">Transmembrane helix</keyword>
<gene>
    <name evidence="2" type="ORF">H9Q13_06120</name>
</gene>
<keyword evidence="3" id="KW-1185">Reference proteome</keyword>
<comment type="caution">
    <text evidence="2">The sequence shown here is derived from an EMBL/GenBank/DDBJ whole genome shotgun (WGS) entry which is preliminary data.</text>
</comment>
<feature type="transmembrane region" description="Helical" evidence="1">
    <location>
        <begin position="17"/>
        <end position="39"/>
    </location>
</feature>